<keyword evidence="3" id="KW-0143">Chaperone</keyword>
<dbReference type="CDD" id="cd23163">
    <property type="entry name" value="Prefoldin_2"/>
    <property type="match status" value="1"/>
</dbReference>
<feature type="region of interest" description="Disordered" evidence="5">
    <location>
        <begin position="133"/>
        <end position="164"/>
    </location>
</feature>
<comment type="similarity">
    <text evidence="1">Belongs to the prefoldin subunit beta family.</text>
</comment>
<evidence type="ECO:0000313" key="7">
    <source>
        <dbReference type="Proteomes" id="UP001642540"/>
    </source>
</evidence>
<comment type="caution">
    <text evidence="6">The sequence shown here is derived from an EMBL/GenBank/DDBJ whole genome shotgun (WGS) entry which is preliminary data.</text>
</comment>
<dbReference type="Pfam" id="PF01920">
    <property type="entry name" value="Prefoldin_2"/>
    <property type="match status" value="1"/>
</dbReference>
<dbReference type="InterPro" id="IPR027235">
    <property type="entry name" value="PFD2"/>
</dbReference>
<dbReference type="InterPro" id="IPR002777">
    <property type="entry name" value="PFD_beta-like"/>
</dbReference>
<dbReference type="EMBL" id="CAXLJM020000024">
    <property type="protein sequence ID" value="CAL8091705.1"/>
    <property type="molecule type" value="Genomic_DNA"/>
</dbReference>
<dbReference type="PANTHER" id="PTHR13303">
    <property type="entry name" value="PREFOLDIN SUBUNIT 2"/>
    <property type="match status" value="1"/>
</dbReference>
<evidence type="ECO:0000256" key="1">
    <source>
        <dbReference type="ARBA" id="ARBA00008045"/>
    </source>
</evidence>
<feature type="region of interest" description="Disordered" evidence="5">
    <location>
        <begin position="1"/>
        <end position="22"/>
    </location>
</feature>
<dbReference type="SUPFAM" id="SSF46579">
    <property type="entry name" value="Prefoldin"/>
    <property type="match status" value="1"/>
</dbReference>
<evidence type="ECO:0000256" key="5">
    <source>
        <dbReference type="SAM" id="MobiDB-lite"/>
    </source>
</evidence>
<protein>
    <recommendedName>
        <fullName evidence="8">Prefoldin subunit 2</fullName>
    </recommendedName>
</protein>
<dbReference type="InterPro" id="IPR009053">
    <property type="entry name" value="Prefoldin"/>
</dbReference>
<reference evidence="6 7" key="1">
    <citation type="submission" date="2024-08" db="EMBL/GenBank/DDBJ databases">
        <authorList>
            <person name="Cucini C."/>
            <person name="Frati F."/>
        </authorList>
    </citation>
    <scope>NUCLEOTIDE SEQUENCE [LARGE SCALE GENOMIC DNA]</scope>
</reference>
<organism evidence="6 7">
    <name type="scientific">Orchesella dallaii</name>
    <dbReference type="NCBI Taxonomy" id="48710"/>
    <lineage>
        <taxon>Eukaryota</taxon>
        <taxon>Metazoa</taxon>
        <taxon>Ecdysozoa</taxon>
        <taxon>Arthropoda</taxon>
        <taxon>Hexapoda</taxon>
        <taxon>Collembola</taxon>
        <taxon>Entomobryomorpha</taxon>
        <taxon>Entomobryoidea</taxon>
        <taxon>Orchesellidae</taxon>
        <taxon>Orchesellinae</taxon>
        <taxon>Orchesella</taxon>
    </lineage>
</organism>
<keyword evidence="7" id="KW-1185">Reference proteome</keyword>
<name>A0ABP1QB70_9HEXA</name>
<evidence type="ECO:0000313" key="6">
    <source>
        <dbReference type="EMBL" id="CAL8091705.1"/>
    </source>
</evidence>
<evidence type="ECO:0000256" key="4">
    <source>
        <dbReference type="ARBA" id="ARBA00024667"/>
    </source>
</evidence>
<gene>
    <name evidence="6" type="ORF">ODALV1_LOCUS8003</name>
</gene>
<dbReference type="Gene3D" id="1.10.287.370">
    <property type="match status" value="1"/>
</dbReference>
<comment type="subunit">
    <text evidence="2">Heterohexamer of two PFD-alpha type and four PFD-beta type subunits.</text>
</comment>
<comment type="function">
    <text evidence="4">Binds specifically to cytosolic chaperonin (c-CPN) and transfers target proteins to it. Binds to nascent polypeptide chain and promotes folding in an environment in which there are many competing pathways for nonnative proteins.</text>
</comment>
<evidence type="ECO:0008006" key="8">
    <source>
        <dbReference type="Google" id="ProtNLM"/>
    </source>
</evidence>
<sequence>MSTTVETVKKAAGGSSAKSKKSPEETIAGFNVLRTEQRQIASKIFELENDLNEHKVVIETLKEVDGERKCYRMIGGILVEGTVKEILPNLITNSDHLKQAIESLNTKLVEKGKEILEYKEKNNIQFQVPEKILEEDESAADSSEPSKNPAIDAASKGVLLSDKT</sequence>
<evidence type="ECO:0000256" key="3">
    <source>
        <dbReference type="ARBA" id="ARBA00023186"/>
    </source>
</evidence>
<accession>A0ABP1QB70</accession>
<evidence type="ECO:0000256" key="2">
    <source>
        <dbReference type="ARBA" id="ARBA00011695"/>
    </source>
</evidence>
<proteinExistence type="inferred from homology"/>
<dbReference type="Proteomes" id="UP001642540">
    <property type="component" value="Unassembled WGS sequence"/>
</dbReference>